<evidence type="ECO:0000313" key="5">
    <source>
        <dbReference type="EMBL" id="STZ44974.1"/>
    </source>
</evidence>
<accession>A0A378SSX5</accession>
<dbReference type="RefSeq" id="WP_115328047.1">
    <property type="nucleotide sequence ID" value="NZ_JACKST010000049.1"/>
</dbReference>
<dbReference type="GO" id="GO:0003677">
    <property type="term" value="F:DNA binding"/>
    <property type="evidence" value="ECO:0007669"/>
    <property type="project" value="UniProtKB-KW"/>
</dbReference>
<evidence type="ECO:0000259" key="4">
    <source>
        <dbReference type="PROSITE" id="PS51118"/>
    </source>
</evidence>
<dbReference type="InterPro" id="IPR002577">
    <property type="entry name" value="HTH_HxlR"/>
</dbReference>
<feature type="domain" description="HTH hxlR-type" evidence="4">
    <location>
        <begin position="10"/>
        <end position="108"/>
    </location>
</feature>
<dbReference type="InterPro" id="IPR036390">
    <property type="entry name" value="WH_DNA-bd_sf"/>
</dbReference>
<dbReference type="PANTHER" id="PTHR33204:SF18">
    <property type="entry name" value="TRANSCRIPTIONAL REGULATORY PROTEIN"/>
    <property type="match status" value="1"/>
</dbReference>
<name>A0A378SSX5_9MYCO</name>
<keyword evidence="2" id="KW-0238">DNA-binding</keyword>
<dbReference type="PANTHER" id="PTHR33204">
    <property type="entry name" value="TRANSCRIPTIONAL REGULATOR, MARR FAMILY"/>
    <property type="match status" value="1"/>
</dbReference>
<evidence type="ECO:0000313" key="6">
    <source>
        <dbReference type="Proteomes" id="UP000254291"/>
    </source>
</evidence>
<dbReference type="SUPFAM" id="SSF46785">
    <property type="entry name" value="Winged helix' DNA-binding domain"/>
    <property type="match status" value="1"/>
</dbReference>
<sequence length="210" mass="23036">MPTRSYRQYCAVAKSLDLVGDRWTLLIVRELLDGPQRYGDLSAALSPIATDMLASRLRDMEAHGLLRKHRMPKPASATVYELTDEGRSLEGVVDALARWGRRLVQTREPGDVLQPQWLARAVRAYIRDDRTGPPVVLSLVTPEGAVTLAVDDRGVHSVGEDRPVDVTLRGSGETLFAAMDPGRIADLVASGLLQVDGKRDAVRRVADLFA</sequence>
<dbReference type="Gene3D" id="1.10.10.10">
    <property type="entry name" value="Winged helix-like DNA-binding domain superfamily/Winged helix DNA-binding domain"/>
    <property type="match status" value="1"/>
</dbReference>
<reference evidence="5 6" key="1">
    <citation type="submission" date="2018-06" db="EMBL/GenBank/DDBJ databases">
        <authorList>
            <consortium name="Pathogen Informatics"/>
            <person name="Doyle S."/>
        </authorList>
    </citation>
    <scope>NUCLEOTIDE SEQUENCE [LARGE SCALE GENOMIC DNA]</scope>
    <source>
        <strain evidence="5 6">NCTC10742</strain>
    </source>
</reference>
<keyword evidence="3" id="KW-0804">Transcription</keyword>
<proteinExistence type="predicted"/>
<dbReference type="Proteomes" id="UP000254291">
    <property type="component" value="Unassembled WGS sequence"/>
</dbReference>
<organism evidence="5 6">
    <name type="scientific">Mycolicibacterium gilvum</name>
    <dbReference type="NCBI Taxonomy" id="1804"/>
    <lineage>
        <taxon>Bacteria</taxon>
        <taxon>Bacillati</taxon>
        <taxon>Actinomycetota</taxon>
        <taxon>Actinomycetes</taxon>
        <taxon>Mycobacteriales</taxon>
        <taxon>Mycobacteriaceae</taxon>
        <taxon>Mycolicibacterium</taxon>
    </lineage>
</organism>
<dbReference type="PROSITE" id="PS51118">
    <property type="entry name" value="HTH_HXLR"/>
    <property type="match status" value="1"/>
</dbReference>
<dbReference type="Pfam" id="PF01638">
    <property type="entry name" value="HxlR"/>
    <property type="match status" value="1"/>
</dbReference>
<dbReference type="AlphaFoldDB" id="A0A378SSX5"/>
<evidence type="ECO:0000256" key="1">
    <source>
        <dbReference type="ARBA" id="ARBA00023015"/>
    </source>
</evidence>
<protein>
    <submittedName>
        <fullName evidence="5">HxlR family transcriptional regulator</fullName>
    </submittedName>
</protein>
<dbReference type="InterPro" id="IPR036388">
    <property type="entry name" value="WH-like_DNA-bd_sf"/>
</dbReference>
<keyword evidence="1" id="KW-0805">Transcription regulation</keyword>
<dbReference type="EMBL" id="UGQM01000001">
    <property type="protein sequence ID" value="STZ44974.1"/>
    <property type="molecule type" value="Genomic_DNA"/>
</dbReference>
<evidence type="ECO:0000256" key="2">
    <source>
        <dbReference type="ARBA" id="ARBA00023125"/>
    </source>
</evidence>
<gene>
    <name evidence="5" type="primary">ytcD_2</name>
    <name evidence="5" type="ORF">NCTC10742_04222</name>
</gene>
<evidence type="ECO:0000256" key="3">
    <source>
        <dbReference type="ARBA" id="ARBA00023163"/>
    </source>
</evidence>